<dbReference type="PANTHER" id="PTHR47755">
    <property type="entry name" value="CELL DIVISION PROTEIN FTSX"/>
    <property type="match status" value="1"/>
</dbReference>
<dbReference type="GO" id="GO:0016020">
    <property type="term" value="C:membrane"/>
    <property type="evidence" value="ECO:0007669"/>
    <property type="project" value="InterPro"/>
</dbReference>
<keyword evidence="1" id="KW-0812">Transmembrane</keyword>
<dbReference type="EMBL" id="FOBF01000020">
    <property type="protein sequence ID" value="SEN00616.1"/>
    <property type="molecule type" value="Genomic_DNA"/>
</dbReference>
<dbReference type="OrthoDB" id="9812531at2"/>
<dbReference type="STRING" id="46177.SAMN05660976_06611"/>
<dbReference type="PANTHER" id="PTHR47755:SF1">
    <property type="entry name" value="CELL DIVISION PROTEIN FTSX"/>
    <property type="match status" value="1"/>
</dbReference>
<evidence type="ECO:0000256" key="1">
    <source>
        <dbReference type="SAM" id="Phobius"/>
    </source>
</evidence>
<evidence type="ECO:0000259" key="2">
    <source>
        <dbReference type="Pfam" id="PF18075"/>
    </source>
</evidence>
<protein>
    <recommendedName>
        <fullName evidence="2">FtsX extracellular domain-containing protein</fullName>
    </recommendedName>
</protein>
<dbReference type="InterPro" id="IPR004513">
    <property type="entry name" value="FtsX"/>
</dbReference>
<accession>A0A1H8D056</accession>
<dbReference type="GO" id="GO:0051301">
    <property type="term" value="P:cell division"/>
    <property type="evidence" value="ECO:0007669"/>
    <property type="project" value="InterPro"/>
</dbReference>
<dbReference type="AlphaFoldDB" id="A0A1H8D056"/>
<evidence type="ECO:0000313" key="4">
    <source>
        <dbReference type="Proteomes" id="UP000198953"/>
    </source>
</evidence>
<feature type="domain" description="FtsX extracellular" evidence="2">
    <location>
        <begin position="80"/>
        <end position="180"/>
    </location>
</feature>
<reference evidence="3 4" key="1">
    <citation type="submission" date="2016-10" db="EMBL/GenBank/DDBJ databases">
        <authorList>
            <person name="de Groot N.N."/>
        </authorList>
    </citation>
    <scope>NUCLEOTIDE SEQUENCE [LARGE SCALE GENOMIC DNA]</scope>
    <source>
        <strain evidence="3 4">DSM 43357</strain>
    </source>
</reference>
<feature type="domain" description="FtsX extracellular" evidence="2">
    <location>
        <begin position="200"/>
        <end position="304"/>
    </location>
</feature>
<organism evidence="3 4">
    <name type="scientific">Nonomuraea pusilla</name>
    <dbReference type="NCBI Taxonomy" id="46177"/>
    <lineage>
        <taxon>Bacteria</taxon>
        <taxon>Bacillati</taxon>
        <taxon>Actinomycetota</taxon>
        <taxon>Actinomycetes</taxon>
        <taxon>Streptosporangiales</taxon>
        <taxon>Streptosporangiaceae</taxon>
        <taxon>Nonomuraea</taxon>
    </lineage>
</organism>
<dbReference type="RefSeq" id="WP_091104457.1">
    <property type="nucleotide sequence ID" value="NZ_FOBF01000020.1"/>
</dbReference>
<feature type="transmembrane region" description="Helical" evidence="1">
    <location>
        <begin position="39"/>
        <end position="59"/>
    </location>
</feature>
<evidence type="ECO:0000313" key="3">
    <source>
        <dbReference type="EMBL" id="SEN00616.1"/>
    </source>
</evidence>
<dbReference type="Pfam" id="PF18075">
    <property type="entry name" value="FtsX_ECD"/>
    <property type="match status" value="2"/>
</dbReference>
<name>A0A1H8D056_9ACTN</name>
<gene>
    <name evidence="3" type="ORF">SAMN05660976_06611</name>
</gene>
<keyword evidence="4" id="KW-1185">Reference proteome</keyword>
<sequence>MNSPLEDRLRDALKEAGSSLDPAVIGPLRTPGRRPVPRGFRYVAAAAVAGAVAVLWLGVPGAGGQRVATAPDAAAVEGAELAVFLCSPSEAYRPTCGGRDVTGAQRQAVESYLRGRPGVTQVRFVNREESYRRFRQEYAGQERILNRYTAADLPESYRVRVKPNADRQRLLEEVRGLQGVGLSVDLATLSSASRQRAGEELSAFLCMSGSTSSACGKKPRAATPAQKKAALAAIKELPGIVSVYFESRQEAFDDFRDAYAENKTLTDATRVEDMPESFRIILREGADRKKVAEALERLPGVAMVIDQRCLNQTFILTAEYGIREPKVC</sequence>
<dbReference type="Proteomes" id="UP000198953">
    <property type="component" value="Unassembled WGS sequence"/>
</dbReference>
<dbReference type="InterPro" id="IPR040690">
    <property type="entry name" value="FtsX_ECD"/>
</dbReference>
<keyword evidence="1" id="KW-1133">Transmembrane helix</keyword>
<proteinExistence type="predicted"/>
<keyword evidence="1" id="KW-0472">Membrane</keyword>
<dbReference type="Gene3D" id="3.30.70.3040">
    <property type="match status" value="2"/>
</dbReference>